<dbReference type="Gene3D" id="3.30.450.330">
    <property type="match status" value="1"/>
</dbReference>
<dbReference type="PANTHER" id="PTHR30627">
    <property type="entry name" value="PEPTIDOGLYCAN D,D-TRANSPEPTIDASE"/>
    <property type="match status" value="1"/>
</dbReference>
<dbReference type="GO" id="GO:0005886">
    <property type="term" value="C:plasma membrane"/>
    <property type="evidence" value="ECO:0007669"/>
    <property type="project" value="TreeGrafter"/>
</dbReference>
<dbReference type="InterPro" id="IPR005311">
    <property type="entry name" value="PBP_dimer"/>
</dbReference>
<dbReference type="SUPFAM" id="SSF56601">
    <property type="entry name" value="beta-lactamase/transpeptidase-like"/>
    <property type="match status" value="1"/>
</dbReference>
<keyword evidence="3" id="KW-0812">Transmembrane</keyword>
<feature type="domain" description="Penicillin-binding protein transpeptidase" evidence="4">
    <location>
        <begin position="307"/>
        <end position="620"/>
    </location>
</feature>
<keyword evidence="3" id="KW-1133">Transmembrane helix</keyword>
<evidence type="ECO:0000259" key="4">
    <source>
        <dbReference type="Pfam" id="PF00905"/>
    </source>
</evidence>
<dbReference type="Pfam" id="PF03717">
    <property type="entry name" value="PBP_dimer"/>
    <property type="match status" value="1"/>
</dbReference>
<evidence type="ECO:0000256" key="2">
    <source>
        <dbReference type="ARBA" id="ARBA00023136"/>
    </source>
</evidence>
<dbReference type="EMBL" id="CAEZUN010000219">
    <property type="protein sequence ID" value="CAB4612842.1"/>
    <property type="molecule type" value="Genomic_DNA"/>
</dbReference>
<evidence type="ECO:0000256" key="3">
    <source>
        <dbReference type="SAM" id="Phobius"/>
    </source>
</evidence>
<dbReference type="Gene3D" id="3.40.710.10">
    <property type="entry name" value="DD-peptidase/beta-lactamase superfamily"/>
    <property type="match status" value="1"/>
</dbReference>
<dbReference type="PANTHER" id="PTHR30627:SF1">
    <property type="entry name" value="PEPTIDOGLYCAN D,D-TRANSPEPTIDASE FTSI"/>
    <property type="match status" value="1"/>
</dbReference>
<accession>A0A6J6HGJ6</accession>
<evidence type="ECO:0000259" key="5">
    <source>
        <dbReference type="Pfam" id="PF03717"/>
    </source>
</evidence>
<protein>
    <submittedName>
        <fullName evidence="6">Unannotated protein</fullName>
    </submittedName>
</protein>
<feature type="domain" description="Penicillin-binding protein dimerisation" evidence="5">
    <location>
        <begin position="117"/>
        <end position="262"/>
    </location>
</feature>
<evidence type="ECO:0000313" key="6">
    <source>
        <dbReference type="EMBL" id="CAB4612842.1"/>
    </source>
</evidence>
<dbReference type="InterPro" id="IPR012338">
    <property type="entry name" value="Beta-lactam/transpept-like"/>
</dbReference>
<evidence type="ECO:0000256" key="1">
    <source>
        <dbReference type="ARBA" id="ARBA00004370"/>
    </source>
</evidence>
<dbReference type="InterPro" id="IPR036138">
    <property type="entry name" value="PBP_dimer_sf"/>
</dbReference>
<comment type="subcellular location">
    <subcellularLocation>
        <location evidence="1">Membrane</location>
    </subcellularLocation>
</comment>
<sequence>MSQSISERSAESLGRSIRIKQTKGKALSKRKLRANEKHRKQVAQISHRNGAVVDKGFDVFAKDLKIGTVQKRTSFMFSIVALLLVGLGVRVAMLQTVWAGEYRDASVSQRTRVQTLRAERGSILDRNGQELALPIPTRTVFADPRSVTDPIGVANAVGGILQLTDEAKLELSIKLRDQSSSFVYVARQADQRLADVIVALGLKGVSSYRESGRALTSSGLRGLIGRTDIDGLGISGLELQYQELLAGQDGRIAREVNASGKSMAAGSSGVVEAIPGGRLVTTINRTIQFQVDSILTQQVQFVEARGGSAIVMDTKTGEIYAMSNIRRNADGSYTSDSGNFAAVEAYEPGSVAKVFSIAAAINEGKVVPSTSFTVPYEQIYDKGTEWEYKVSDGYVHPIEDMTVRKIIVDSSNNGTVLISRLLDSKKNHNYLQSFGFGTKTPVNYPAESRGVLKPAEKWQGTEKITFAYGYGYTATGLQLVSAVNAIANRGVYIAPKLVKATVDAKGVVTDTPLSQTHEVVSEATAIAMTEMMTDVVCYGTGGLAQLSGMSVAGKTGTAYKLQKNGKYTAEDGTNSYFASFVGFLPAGNPQMTVLVSIDEPDPTAKDRFGGRAAAPVFARIGQALVNELDIRPTQGDMGCVGSRPADLGASH</sequence>
<gene>
    <name evidence="6" type="ORF">UFOPK1826_01379</name>
</gene>
<dbReference type="InterPro" id="IPR050515">
    <property type="entry name" value="Beta-lactam/transpept"/>
</dbReference>
<reference evidence="6" key="1">
    <citation type="submission" date="2020-05" db="EMBL/GenBank/DDBJ databases">
        <authorList>
            <person name="Chiriac C."/>
            <person name="Salcher M."/>
            <person name="Ghai R."/>
            <person name="Kavagutti S V."/>
        </authorList>
    </citation>
    <scope>NUCLEOTIDE SEQUENCE</scope>
</reference>
<keyword evidence="2 3" id="KW-0472">Membrane</keyword>
<dbReference type="InterPro" id="IPR001460">
    <property type="entry name" value="PCN-bd_Tpept"/>
</dbReference>
<dbReference type="Gene3D" id="3.90.1310.10">
    <property type="entry name" value="Penicillin-binding protein 2a (Domain 2)"/>
    <property type="match status" value="1"/>
</dbReference>
<dbReference type="SUPFAM" id="SSF56519">
    <property type="entry name" value="Penicillin binding protein dimerisation domain"/>
    <property type="match status" value="1"/>
</dbReference>
<dbReference type="AlphaFoldDB" id="A0A6J6HGJ6"/>
<dbReference type="GO" id="GO:0008658">
    <property type="term" value="F:penicillin binding"/>
    <property type="evidence" value="ECO:0007669"/>
    <property type="project" value="InterPro"/>
</dbReference>
<dbReference type="Pfam" id="PF00905">
    <property type="entry name" value="Transpeptidase"/>
    <property type="match status" value="1"/>
</dbReference>
<name>A0A6J6HGJ6_9ZZZZ</name>
<organism evidence="6">
    <name type="scientific">freshwater metagenome</name>
    <dbReference type="NCBI Taxonomy" id="449393"/>
    <lineage>
        <taxon>unclassified sequences</taxon>
        <taxon>metagenomes</taxon>
        <taxon>ecological metagenomes</taxon>
    </lineage>
</organism>
<feature type="transmembrane region" description="Helical" evidence="3">
    <location>
        <begin position="75"/>
        <end position="98"/>
    </location>
</feature>
<dbReference type="Gene3D" id="1.10.150.770">
    <property type="match status" value="1"/>
</dbReference>
<proteinExistence type="predicted"/>
<dbReference type="GO" id="GO:0071555">
    <property type="term" value="P:cell wall organization"/>
    <property type="evidence" value="ECO:0007669"/>
    <property type="project" value="TreeGrafter"/>
</dbReference>